<evidence type="ECO:0000313" key="3">
    <source>
        <dbReference type="Proteomes" id="UP000093510"/>
    </source>
</evidence>
<evidence type="ECO:0000313" key="2">
    <source>
        <dbReference type="EMBL" id="OCB70936.1"/>
    </source>
</evidence>
<dbReference type="OrthoDB" id="1256275at2"/>
<protein>
    <submittedName>
        <fullName evidence="2">Uncharacterized protein</fullName>
    </submittedName>
</protein>
<gene>
    <name evidence="2" type="ORF">LPBF_11775</name>
</gene>
<dbReference type="Proteomes" id="UP000093510">
    <property type="component" value="Unassembled WGS sequence"/>
</dbReference>
<organism evidence="2 3">
    <name type="scientific">Flavobacterium crassostreae</name>
    <dbReference type="NCBI Taxonomy" id="1763534"/>
    <lineage>
        <taxon>Bacteria</taxon>
        <taxon>Pseudomonadati</taxon>
        <taxon>Bacteroidota</taxon>
        <taxon>Flavobacteriia</taxon>
        <taxon>Flavobacteriales</taxon>
        <taxon>Flavobacteriaceae</taxon>
        <taxon>Flavobacterium</taxon>
    </lineage>
</organism>
<dbReference type="AlphaFoldDB" id="A0A1B9DML9"/>
<evidence type="ECO:0000256" key="1">
    <source>
        <dbReference type="SAM" id="SignalP"/>
    </source>
</evidence>
<accession>A0A1B9DML9</accession>
<proteinExistence type="predicted"/>
<comment type="caution">
    <text evidence="2">The sequence shown here is derived from an EMBL/GenBank/DDBJ whole genome shotgun (WGS) entry which is preliminary data.</text>
</comment>
<feature type="signal peptide" evidence="1">
    <location>
        <begin position="1"/>
        <end position="23"/>
    </location>
</feature>
<dbReference type="RefSeq" id="WP_066336752.1">
    <property type="nucleotide sequence ID" value="NZ_CP017688.1"/>
</dbReference>
<keyword evidence="3" id="KW-1185">Reference proteome</keyword>
<keyword evidence="1" id="KW-0732">Signal</keyword>
<feature type="chain" id="PRO_5008624389" evidence="1">
    <location>
        <begin position="24"/>
        <end position="120"/>
    </location>
</feature>
<reference evidence="2 3" key="1">
    <citation type="submission" date="2016-03" db="EMBL/GenBank/DDBJ databases">
        <authorList>
            <person name="Ploux O."/>
        </authorList>
    </citation>
    <scope>NUCLEOTIDE SEQUENCE [LARGE SCALE GENOMIC DNA]</scope>
    <source>
        <strain evidence="2 3">LPB0076</strain>
    </source>
</reference>
<name>A0A1B9DML9_9FLAO</name>
<sequence>MKSIYILALVLFGFLLMPNSTFACKSHLEKTACHKETSSSSDKMECCKKNSQSKKMNCNGKCGHTNCVTTTASQFSAVFLEIEFRKNNNIDFFEKKQSFFYSQNKISTGFTSIWLIPKIG</sequence>
<dbReference type="PROSITE" id="PS51257">
    <property type="entry name" value="PROKAR_LIPOPROTEIN"/>
    <property type="match status" value="1"/>
</dbReference>
<dbReference type="EMBL" id="LVEP01000059">
    <property type="protein sequence ID" value="OCB70936.1"/>
    <property type="molecule type" value="Genomic_DNA"/>
</dbReference>